<evidence type="ECO:0000313" key="4">
    <source>
        <dbReference type="EMBL" id="QJD29259.1"/>
    </source>
</evidence>
<feature type="domain" description="Stress-response A/B barrel" evidence="3">
    <location>
        <begin position="33"/>
        <end position="129"/>
    </location>
</feature>
<evidence type="ECO:0000259" key="3">
    <source>
        <dbReference type="PROSITE" id="PS51502"/>
    </source>
</evidence>
<keyword evidence="5" id="KW-1185">Reference proteome</keyword>
<feature type="chain" id="PRO_5032560496" evidence="2">
    <location>
        <begin position="22"/>
        <end position="133"/>
    </location>
</feature>
<dbReference type="EMBL" id="CP046565">
    <property type="protein sequence ID" value="QJD29259.1"/>
    <property type="molecule type" value="Genomic_DNA"/>
</dbReference>
<evidence type="ECO:0000313" key="5">
    <source>
        <dbReference type="Proteomes" id="UP000503004"/>
    </source>
</evidence>
<reference evidence="5" key="1">
    <citation type="submission" date="2019-12" db="EMBL/GenBank/DDBJ databases">
        <authorList>
            <person name="Awala S.I."/>
            <person name="Rhee S.K."/>
        </authorList>
    </citation>
    <scope>NUCLEOTIDE SEQUENCE [LARGE SCALE GENOMIC DNA]</scope>
    <source>
        <strain evidence="5">IM1</strain>
    </source>
</reference>
<dbReference type="PROSITE" id="PS51257">
    <property type="entry name" value="PROKAR_LIPOPROTEIN"/>
    <property type="match status" value="1"/>
</dbReference>
<accession>A0A858Q5Z8</accession>
<dbReference type="InterPro" id="IPR013097">
    <property type="entry name" value="Dabb"/>
</dbReference>
<dbReference type="SUPFAM" id="SSF54909">
    <property type="entry name" value="Dimeric alpha+beta barrel"/>
    <property type="match status" value="1"/>
</dbReference>
<evidence type="ECO:0000256" key="1">
    <source>
        <dbReference type="ARBA" id="ARBA00011738"/>
    </source>
</evidence>
<feature type="signal peptide" evidence="2">
    <location>
        <begin position="1"/>
        <end position="21"/>
    </location>
</feature>
<keyword evidence="2" id="KW-0732">Signal</keyword>
<protein>
    <submittedName>
        <fullName evidence="4">Dabb family protein</fullName>
    </submittedName>
</protein>
<dbReference type="AlphaFoldDB" id="A0A858Q5Z8"/>
<dbReference type="PANTHER" id="PTHR33178">
    <property type="match status" value="1"/>
</dbReference>
<dbReference type="Pfam" id="PF07876">
    <property type="entry name" value="Dabb"/>
    <property type="match status" value="1"/>
</dbReference>
<gene>
    <name evidence="4" type="ORF">GNH96_04280</name>
</gene>
<dbReference type="PANTHER" id="PTHR33178:SF10">
    <property type="entry name" value="STRESS-RESPONSE A_B BARREL DOMAIN-CONTAINING PROTEIN"/>
    <property type="match status" value="1"/>
</dbReference>
<dbReference type="KEGG" id="metu:GNH96_04280"/>
<name>A0A858Q5Z8_9GAMM</name>
<dbReference type="RefSeq" id="WP_169602551.1">
    <property type="nucleotide sequence ID" value="NZ_CP046565.1"/>
</dbReference>
<sequence>MFKRFLVFGLVLFGCAFSPLGSSEVIPAGGGRVQHVVIVWLKDHGSPAARQQYIENSRRLGKLPMVLHYHVGTVLTGDRAVVDSSYDVGVVATFENDEALRDYLAHPEHRRVIDESLKPLVDKAVVYDFKESN</sequence>
<dbReference type="Proteomes" id="UP000503004">
    <property type="component" value="Chromosome"/>
</dbReference>
<dbReference type="InterPro" id="IPR044662">
    <property type="entry name" value="HS1/DABB1-like"/>
</dbReference>
<proteinExistence type="predicted"/>
<organism evidence="4 5">
    <name type="scientific">Methylococcus geothermalis</name>
    <dbReference type="NCBI Taxonomy" id="2681310"/>
    <lineage>
        <taxon>Bacteria</taxon>
        <taxon>Pseudomonadati</taxon>
        <taxon>Pseudomonadota</taxon>
        <taxon>Gammaproteobacteria</taxon>
        <taxon>Methylococcales</taxon>
        <taxon>Methylococcaceae</taxon>
        <taxon>Methylococcus</taxon>
    </lineage>
</organism>
<comment type="subunit">
    <text evidence="1">Homodimer.</text>
</comment>
<dbReference type="PROSITE" id="PS51502">
    <property type="entry name" value="S_R_A_B_BARREL"/>
    <property type="match status" value="1"/>
</dbReference>
<dbReference type="InterPro" id="IPR011008">
    <property type="entry name" value="Dimeric_a/b-barrel"/>
</dbReference>
<evidence type="ECO:0000256" key="2">
    <source>
        <dbReference type="SAM" id="SignalP"/>
    </source>
</evidence>
<dbReference type="SMART" id="SM00886">
    <property type="entry name" value="Dabb"/>
    <property type="match status" value="1"/>
</dbReference>
<dbReference type="Gene3D" id="3.30.70.100">
    <property type="match status" value="1"/>
</dbReference>